<dbReference type="Gene3D" id="3.90.1520.10">
    <property type="entry name" value="H-NOX domain"/>
    <property type="match status" value="1"/>
</dbReference>
<protein>
    <submittedName>
        <fullName evidence="2">Haem-NO-binding</fullName>
    </submittedName>
</protein>
<evidence type="ECO:0000313" key="2">
    <source>
        <dbReference type="EMBL" id="SIR06509.1"/>
    </source>
</evidence>
<gene>
    <name evidence="2" type="ORF">SAMN05421828_114103</name>
</gene>
<dbReference type="InterPro" id="IPR038158">
    <property type="entry name" value="H-NOX_domain_sf"/>
</dbReference>
<dbReference type="AlphaFoldDB" id="A0A8G2FEP4"/>
<evidence type="ECO:0000313" key="3">
    <source>
        <dbReference type="Proteomes" id="UP000186308"/>
    </source>
</evidence>
<dbReference type="GO" id="GO:0020037">
    <property type="term" value="F:heme binding"/>
    <property type="evidence" value="ECO:0007669"/>
    <property type="project" value="InterPro"/>
</dbReference>
<accession>A0A8G2FEP4</accession>
<reference evidence="2 3" key="1">
    <citation type="submission" date="2017-01" db="EMBL/GenBank/DDBJ databases">
        <authorList>
            <person name="Varghese N."/>
            <person name="Submissions S."/>
        </authorList>
    </citation>
    <scope>NUCLEOTIDE SEQUENCE [LARGE SCALE GENOMIC DNA]</scope>
    <source>
        <strain evidence="2 3">ATCC 35905</strain>
    </source>
</reference>
<dbReference type="Pfam" id="PF07700">
    <property type="entry name" value="HNOB"/>
    <property type="match status" value="1"/>
</dbReference>
<evidence type="ECO:0000259" key="1">
    <source>
        <dbReference type="Pfam" id="PF07700"/>
    </source>
</evidence>
<feature type="domain" description="Heme NO-binding" evidence="1">
    <location>
        <begin position="3"/>
        <end position="163"/>
    </location>
</feature>
<dbReference type="InterPro" id="IPR024096">
    <property type="entry name" value="NO_sig/Golgi_transp_ligand-bd"/>
</dbReference>
<proteinExistence type="predicted"/>
<organism evidence="2 3">
    <name type="scientific">Acidiphilium rubrum</name>
    <dbReference type="NCBI Taxonomy" id="526"/>
    <lineage>
        <taxon>Bacteria</taxon>
        <taxon>Pseudomonadati</taxon>
        <taxon>Pseudomonadota</taxon>
        <taxon>Alphaproteobacteria</taxon>
        <taxon>Acetobacterales</taxon>
        <taxon>Acidocellaceae</taxon>
        <taxon>Acidiphilium</taxon>
    </lineage>
</organism>
<dbReference type="RefSeq" id="WP_029313717.1">
    <property type="nucleotide sequence ID" value="NZ_FTNE01000014.1"/>
</dbReference>
<dbReference type="InterPro" id="IPR011644">
    <property type="entry name" value="Heme_NO-bd"/>
</dbReference>
<dbReference type="SUPFAM" id="SSF111126">
    <property type="entry name" value="Ligand-binding domain in the NO signalling and Golgi transport"/>
    <property type="match status" value="1"/>
</dbReference>
<dbReference type="Proteomes" id="UP000186308">
    <property type="component" value="Unassembled WGS sequence"/>
</dbReference>
<comment type="caution">
    <text evidence="2">The sequence shown here is derived from an EMBL/GenBank/DDBJ whole genome shotgun (WGS) entry which is preliminary data.</text>
</comment>
<name>A0A8G2FEP4_ACIRU</name>
<dbReference type="EMBL" id="FTNE01000014">
    <property type="protein sequence ID" value="SIR06509.1"/>
    <property type="molecule type" value="Genomic_DNA"/>
</dbReference>
<keyword evidence="3" id="KW-1185">Reference proteome</keyword>
<sequence length="207" mass="22319">MIGLIPFLVDRFTTTHCGADARQTILAACDLPSDFEFSIAQTYDDDLCRTVITTMAARTGLTLPDLYDRLGVFFLAWLAENLGGLFAGAEDTASFLMRLPVVYNSFAATARGSGLQGASEIVSVRANGDRLRVTYQSQAAFASFYVSFMHAVASHFGQSIDVSILAGDLDAPFCVFDVAAVPVHQTPPSARQTHARDQSEVILCHGD</sequence>